<evidence type="ECO:0000256" key="2">
    <source>
        <dbReference type="SAM" id="Phobius"/>
    </source>
</evidence>
<accession>A0A8W8LS65</accession>
<dbReference type="Gene3D" id="3.20.80.10">
    <property type="entry name" value="Regulatory factor, effector binding domain"/>
    <property type="match status" value="1"/>
</dbReference>
<dbReference type="GO" id="GO:0005789">
    <property type="term" value="C:endoplasmic reticulum membrane"/>
    <property type="evidence" value="ECO:0007669"/>
    <property type="project" value="TreeGrafter"/>
</dbReference>
<dbReference type="SUPFAM" id="SSF55136">
    <property type="entry name" value="Probable bacterial effector-binding domain"/>
    <property type="match status" value="1"/>
</dbReference>
<protein>
    <recommendedName>
        <fullName evidence="5">Testis-expressed sequence 264 protein</fullName>
    </recommendedName>
</protein>
<dbReference type="GO" id="GO:0106300">
    <property type="term" value="P:protein-DNA covalent cross-linking repair"/>
    <property type="evidence" value="ECO:0007669"/>
    <property type="project" value="TreeGrafter"/>
</dbReference>
<dbReference type="PANTHER" id="PTHR15949:SF3">
    <property type="entry name" value="TESTIS-EXPRESSED PROTEIN 264"/>
    <property type="match status" value="1"/>
</dbReference>
<organism evidence="3 4">
    <name type="scientific">Magallana gigas</name>
    <name type="common">Pacific oyster</name>
    <name type="synonym">Crassostrea gigas</name>
    <dbReference type="NCBI Taxonomy" id="29159"/>
    <lineage>
        <taxon>Eukaryota</taxon>
        <taxon>Metazoa</taxon>
        <taxon>Spiralia</taxon>
        <taxon>Lophotrochozoa</taxon>
        <taxon>Mollusca</taxon>
        <taxon>Bivalvia</taxon>
        <taxon>Autobranchia</taxon>
        <taxon>Pteriomorphia</taxon>
        <taxon>Ostreida</taxon>
        <taxon>Ostreoidea</taxon>
        <taxon>Ostreidae</taxon>
        <taxon>Magallana</taxon>
    </lineage>
</organism>
<evidence type="ECO:0000313" key="4">
    <source>
        <dbReference type="Proteomes" id="UP000005408"/>
    </source>
</evidence>
<feature type="compositionally biased region" description="Polar residues" evidence="1">
    <location>
        <begin position="344"/>
        <end position="356"/>
    </location>
</feature>
<feature type="region of interest" description="Disordered" evidence="1">
    <location>
        <begin position="243"/>
        <end position="390"/>
    </location>
</feature>
<reference evidence="3" key="1">
    <citation type="submission" date="2022-08" db="UniProtKB">
        <authorList>
            <consortium name="EnsemblMetazoa"/>
        </authorList>
    </citation>
    <scope>IDENTIFICATION</scope>
    <source>
        <strain evidence="3">05x7-T-G4-1.051#20</strain>
    </source>
</reference>
<name>A0A8W8LS65_MAGGI</name>
<dbReference type="Proteomes" id="UP000005408">
    <property type="component" value="Unassembled WGS sequence"/>
</dbReference>
<feature type="compositionally biased region" description="Basic and acidic residues" evidence="1">
    <location>
        <begin position="311"/>
        <end position="331"/>
    </location>
</feature>
<dbReference type="EnsemblMetazoa" id="G29473.6">
    <property type="protein sequence ID" value="G29473.6:cds"/>
    <property type="gene ID" value="G29473"/>
</dbReference>
<dbReference type="InterPro" id="IPR011256">
    <property type="entry name" value="Reg_factor_effector_dom_sf"/>
</dbReference>
<evidence type="ECO:0008006" key="5">
    <source>
        <dbReference type="Google" id="ProtNLM"/>
    </source>
</evidence>
<dbReference type="PANTHER" id="PTHR15949">
    <property type="entry name" value="TESTIS-EXPRESSED PROTEIN 264"/>
    <property type="match status" value="1"/>
</dbReference>
<keyword evidence="2" id="KW-0472">Membrane</keyword>
<feature type="transmembrane region" description="Helical" evidence="2">
    <location>
        <begin position="53"/>
        <end position="78"/>
    </location>
</feature>
<dbReference type="AlphaFoldDB" id="A0A8W8LS65"/>
<keyword evidence="2" id="KW-0812">Transmembrane</keyword>
<keyword evidence="2" id="KW-1133">Transmembrane helix</keyword>
<dbReference type="PROSITE" id="PS51257">
    <property type="entry name" value="PROKAR_LIPOPROTEIN"/>
    <property type="match status" value="1"/>
</dbReference>
<keyword evidence="4" id="KW-1185">Reference proteome</keyword>
<feature type="compositionally biased region" description="Acidic residues" evidence="1">
    <location>
        <begin position="288"/>
        <end position="297"/>
    </location>
</feature>
<dbReference type="GO" id="GO:0061709">
    <property type="term" value="P:reticulophagy"/>
    <property type="evidence" value="ECO:0007669"/>
    <property type="project" value="TreeGrafter"/>
</dbReference>
<sequence>MLGIRIHLDRDKREPALGPLVYLAFGISCNFAIKLENSQEIFRKTKTMAELLLLVGIGVLFLCLILTLVALLLLSGLFETIEVKTGKPPLGEVVIAYKFCRGPYKECGPVFTEVCGLTPQGQKTVGIYYDDPEVVESHKLRYVVGAILSEDGSEIDELVQHKLVQCGYKVAKLPSVTYAVNTTFPYRSALSILIAVWRVYPRMHNYVKEHKLCAHPYMEVYDGGSIYFMAPLARQNEFYVPEVQEEEERADEGDDEDDDSSVDDSVSASRETSYSRSVMDGDMPISDSESEAEEEGETTCTVPEIECPSEELLKGELTPRELLEDKDRDQSTPDTCEPPVFQDSGFSSELTPTPQMSPLKAEEGGKASDGNDSGSSFEEISMENIPKTIS</sequence>
<evidence type="ECO:0000256" key="1">
    <source>
        <dbReference type="SAM" id="MobiDB-lite"/>
    </source>
</evidence>
<dbReference type="GO" id="GO:0000421">
    <property type="term" value="C:autophagosome membrane"/>
    <property type="evidence" value="ECO:0007669"/>
    <property type="project" value="TreeGrafter"/>
</dbReference>
<feature type="compositionally biased region" description="Acidic residues" evidence="1">
    <location>
        <begin position="243"/>
        <end position="262"/>
    </location>
</feature>
<proteinExistence type="predicted"/>
<dbReference type="GO" id="GO:0005657">
    <property type="term" value="C:replication fork"/>
    <property type="evidence" value="ECO:0007669"/>
    <property type="project" value="TreeGrafter"/>
</dbReference>
<dbReference type="GO" id="GO:0005634">
    <property type="term" value="C:nucleus"/>
    <property type="evidence" value="ECO:0007669"/>
    <property type="project" value="TreeGrafter"/>
</dbReference>
<evidence type="ECO:0000313" key="3">
    <source>
        <dbReference type="EnsemblMetazoa" id="G29473.6:cds"/>
    </source>
</evidence>